<name>A0ABQ2K9S6_9NOCA</name>
<dbReference type="InterPro" id="IPR037050">
    <property type="entry name" value="DUF1254_sf"/>
</dbReference>
<comment type="caution">
    <text evidence="3">The sequence shown here is derived from an EMBL/GenBank/DDBJ whole genome shotgun (WGS) entry which is preliminary data.</text>
</comment>
<evidence type="ECO:0000313" key="4">
    <source>
        <dbReference type="Proteomes" id="UP000658127"/>
    </source>
</evidence>
<proteinExistence type="predicted"/>
<dbReference type="Gene3D" id="2.60.120.600">
    <property type="entry name" value="Domain of unknown function DUF1214, C-terminal domain"/>
    <property type="match status" value="1"/>
</dbReference>
<organism evidence="3 4">
    <name type="scientific">Nocardia rhizosphaerihabitans</name>
    <dbReference type="NCBI Taxonomy" id="1691570"/>
    <lineage>
        <taxon>Bacteria</taxon>
        <taxon>Bacillati</taxon>
        <taxon>Actinomycetota</taxon>
        <taxon>Actinomycetes</taxon>
        <taxon>Mycobacteriales</taxon>
        <taxon>Nocardiaceae</taxon>
        <taxon>Nocardia</taxon>
    </lineage>
</organism>
<dbReference type="Gene3D" id="2.60.40.1610">
    <property type="entry name" value="Domain of unknown function DUF1254"/>
    <property type="match status" value="1"/>
</dbReference>
<gene>
    <name evidence="3" type="ORF">GCM10011610_16560</name>
</gene>
<dbReference type="Proteomes" id="UP000658127">
    <property type="component" value="Unassembled WGS sequence"/>
</dbReference>
<evidence type="ECO:0000313" key="3">
    <source>
        <dbReference type="EMBL" id="GGN73739.1"/>
    </source>
</evidence>
<reference evidence="4" key="1">
    <citation type="journal article" date="2019" name="Int. J. Syst. Evol. Microbiol.">
        <title>The Global Catalogue of Microorganisms (GCM) 10K type strain sequencing project: providing services to taxonomists for standard genome sequencing and annotation.</title>
        <authorList>
            <consortium name="The Broad Institute Genomics Platform"/>
            <consortium name="The Broad Institute Genome Sequencing Center for Infectious Disease"/>
            <person name="Wu L."/>
            <person name="Ma J."/>
        </authorList>
    </citation>
    <scope>NUCLEOTIDE SEQUENCE [LARGE SCALE GENOMIC DNA]</scope>
    <source>
        <strain evidence="4">CGMCC 4.7329</strain>
    </source>
</reference>
<feature type="domain" description="DUF1254" evidence="2">
    <location>
        <begin position="78"/>
        <end position="213"/>
    </location>
</feature>
<dbReference type="Pfam" id="PF06742">
    <property type="entry name" value="DUF1214"/>
    <property type="match status" value="1"/>
</dbReference>
<dbReference type="InterPro" id="IPR010621">
    <property type="entry name" value="DUF1214"/>
</dbReference>
<dbReference type="InterPro" id="IPR006311">
    <property type="entry name" value="TAT_signal"/>
</dbReference>
<evidence type="ECO:0008006" key="5">
    <source>
        <dbReference type="Google" id="ProtNLM"/>
    </source>
</evidence>
<evidence type="ECO:0000259" key="2">
    <source>
        <dbReference type="Pfam" id="PF06863"/>
    </source>
</evidence>
<dbReference type="InterPro" id="IPR037049">
    <property type="entry name" value="DUF1214_C_sf"/>
</dbReference>
<dbReference type="Pfam" id="PF06863">
    <property type="entry name" value="DUF1254"/>
    <property type="match status" value="1"/>
</dbReference>
<accession>A0ABQ2K9S6</accession>
<dbReference type="PANTHER" id="PTHR36509">
    <property type="entry name" value="BLL3101 PROTEIN"/>
    <property type="match status" value="1"/>
</dbReference>
<sequence>MDGLAGEDGGLSRRGLLGLGVAGVVAAALPGCGGDEPDRGPRRTTGPPDVLALAIDAYVFGYPMIMLDMIRAASGPTNTIDHSGLSDPLDRGVARLSRDMVYSQAWLNLGDEPLVLQIPGMEPDRYWLFQVLDGWGNTVHDLSSKDPRTSADGEGPPYTYVITGPEWSGTVPPRTTRLDMPAATSTIVGRIQINGPEDAPRVNGIQQQIKLIPLSAWQRGEFDRTVSRVHPIDRGPEPPVKRIAALDGRTYLDRLCRLMMTTPPVPADAALMRELAAIGVRPGGTVDGQPTEVLDEAVRQAHRRIADWRDPTARHANGWEIPIHSGAFGTDYLRRAAAALRSPGLAPTRDVLYATLWSAPATDEQGRPLRYRLRFARDQWPPVSAFASLTAYDPQGFLVLNPDAIYSVGHAPPPVAAPDGSIDIAVQYEDPRPRVPTGNWLPIPPTGDFSLTLRLYAPKEAAIDGTWQPPPLTRAG</sequence>
<dbReference type="SUPFAM" id="SSF160935">
    <property type="entry name" value="VPA0735-like"/>
    <property type="match status" value="1"/>
</dbReference>
<dbReference type="RefSeq" id="WP_189025727.1">
    <property type="nucleotide sequence ID" value="NZ_BMNE01000002.1"/>
</dbReference>
<dbReference type="EMBL" id="BMNE01000002">
    <property type="protein sequence ID" value="GGN73739.1"/>
    <property type="molecule type" value="Genomic_DNA"/>
</dbReference>
<dbReference type="InterPro" id="IPR010679">
    <property type="entry name" value="DUF1254"/>
</dbReference>
<protein>
    <recommendedName>
        <fullName evidence="5">DUF1254 domain-containing protein</fullName>
    </recommendedName>
</protein>
<feature type="domain" description="DUF1214" evidence="1">
    <location>
        <begin position="362"/>
        <end position="460"/>
    </location>
</feature>
<dbReference type="PROSITE" id="PS51318">
    <property type="entry name" value="TAT"/>
    <property type="match status" value="1"/>
</dbReference>
<dbReference type="PANTHER" id="PTHR36509:SF2">
    <property type="entry name" value="BLL3101 PROTEIN"/>
    <property type="match status" value="1"/>
</dbReference>
<evidence type="ECO:0000259" key="1">
    <source>
        <dbReference type="Pfam" id="PF06742"/>
    </source>
</evidence>
<keyword evidence="4" id="KW-1185">Reference proteome</keyword>